<dbReference type="PANTHER" id="PTHR16154:SF26">
    <property type="entry name" value="PROTEIN PHOSPHATASE 1 REGULATORY SUBUNIT 9 LIKE"/>
    <property type="match status" value="1"/>
</dbReference>
<dbReference type="GO" id="GO:0031175">
    <property type="term" value="P:neuron projection development"/>
    <property type="evidence" value="ECO:0007669"/>
    <property type="project" value="TreeGrafter"/>
</dbReference>
<dbReference type="InterPro" id="IPR043446">
    <property type="entry name" value="Neurabin-like"/>
</dbReference>
<dbReference type="KEGG" id="tng:GSTEN00020950G001"/>
<dbReference type="GO" id="GO:0019722">
    <property type="term" value="P:calcium-mediated signaling"/>
    <property type="evidence" value="ECO:0007669"/>
    <property type="project" value="TreeGrafter"/>
</dbReference>
<name>Q4SBI8_TETNG</name>
<dbReference type="FunFam" id="1.10.150.50:FF:000008">
    <property type="entry name" value="Neurabin-1 isoform 1-like protein"/>
    <property type="match status" value="1"/>
</dbReference>
<dbReference type="AlphaFoldDB" id="Q4SBI8"/>
<dbReference type="SMART" id="SM00454">
    <property type="entry name" value="SAM"/>
    <property type="match status" value="1"/>
</dbReference>
<dbReference type="InterPro" id="IPR013761">
    <property type="entry name" value="SAM/pointed_sf"/>
</dbReference>
<proteinExistence type="predicted"/>
<feature type="non-terminal residue" evidence="5">
    <location>
        <position position="86"/>
    </location>
</feature>
<dbReference type="EMBL" id="CAAE01014667">
    <property type="protein sequence ID" value="CAG01994.1"/>
    <property type="molecule type" value="Genomic_DNA"/>
</dbReference>
<evidence type="ECO:0000259" key="4">
    <source>
        <dbReference type="PROSITE" id="PS50105"/>
    </source>
</evidence>
<organism evidence="5">
    <name type="scientific">Tetraodon nigroviridis</name>
    <name type="common">Spotted green pufferfish</name>
    <name type="synonym">Chelonodon nigroviridis</name>
    <dbReference type="NCBI Taxonomy" id="99883"/>
    <lineage>
        <taxon>Eukaryota</taxon>
        <taxon>Metazoa</taxon>
        <taxon>Chordata</taxon>
        <taxon>Craniata</taxon>
        <taxon>Vertebrata</taxon>
        <taxon>Euteleostomi</taxon>
        <taxon>Actinopterygii</taxon>
        <taxon>Neopterygii</taxon>
        <taxon>Teleostei</taxon>
        <taxon>Neoteleostei</taxon>
        <taxon>Acanthomorphata</taxon>
        <taxon>Eupercaria</taxon>
        <taxon>Tetraodontiformes</taxon>
        <taxon>Tetradontoidea</taxon>
        <taxon>Tetraodontidae</taxon>
        <taxon>Tetraodon</taxon>
    </lineage>
</organism>
<dbReference type="SUPFAM" id="SSF47769">
    <property type="entry name" value="SAM/Pointed domain"/>
    <property type="match status" value="1"/>
</dbReference>
<feature type="compositionally biased region" description="Basic and acidic residues" evidence="3">
    <location>
        <begin position="60"/>
        <end position="72"/>
    </location>
</feature>
<comment type="caution">
    <text evidence="5">The sequence shown here is derived from an EMBL/GenBank/DDBJ whole genome shotgun (WGS) entry which is preliminary data.</text>
</comment>
<dbReference type="InterPro" id="IPR001660">
    <property type="entry name" value="SAM"/>
</dbReference>
<dbReference type="GO" id="GO:0030425">
    <property type="term" value="C:dendrite"/>
    <property type="evidence" value="ECO:0007669"/>
    <property type="project" value="TreeGrafter"/>
</dbReference>
<reference evidence="5" key="1">
    <citation type="journal article" date="2004" name="Nature">
        <title>Genome duplication in the teleost fish Tetraodon nigroviridis reveals the early vertebrate proto-karyotype.</title>
        <authorList>
            <person name="Jaillon O."/>
            <person name="Aury J.-M."/>
            <person name="Brunet F."/>
            <person name="Petit J.-L."/>
            <person name="Stange-Thomann N."/>
            <person name="Mauceli E."/>
            <person name="Bouneau L."/>
            <person name="Fischer C."/>
            <person name="Ozouf-Costaz C."/>
            <person name="Bernot A."/>
            <person name="Nicaud S."/>
            <person name="Jaffe D."/>
            <person name="Fisher S."/>
            <person name="Lutfalla G."/>
            <person name="Dossat C."/>
            <person name="Segurens B."/>
            <person name="Dasilva C."/>
            <person name="Salanoubat M."/>
            <person name="Levy M."/>
            <person name="Boudet N."/>
            <person name="Castellano S."/>
            <person name="Anthouard V."/>
            <person name="Jubin C."/>
            <person name="Castelli V."/>
            <person name="Katinka M."/>
            <person name="Vacherie B."/>
            <person name="Biemont C."/>
            <person name="Skalli Z."/>
            <person name="Cattolico L."/>
            <person name="Poulain J."/>
            <person name="De Berardinis V."/>
            <person name="Cruaud C."/>
            <person name="Duprat S."/>
            <person name="Brottier P."/>
            <person name="Coutanceau J.-P."/>
            <person name="Gouzy J."/>
            <person name="Parra G."/>
            <person name="Lardier G."/>
            <person name="Chapple C."/>
            <person name="McKernan K.J."/>
            <person name="McEwan P."/>
            <person name="Bosak S."/>
            <person name="Kellis M."/>
            <person name="Volff J.-N."/>
            <person name="Guigo R."/>
            <person name="Zody M.C."/>
            <person name="Mesirov J."/>
            <person name="Lindblad-Toh K."/>
            <person name="Birren B."/>
            <person name="Nusbaum C."/>
            <person name="Kahn D."/>
            <person name="Robinson-Rechavi M."/>
            <person name="Laudet V."/>
            <person name="Schachter V."/>
            <person name="Quetier F."/>
            <person name="Saurin W."/>
            <person name="Scarpelli C."/>
            <person name="Wincker P."/>
            <person name="Lander E.S."/>
            <person name="Weissenbach J."/>
            <person name="Roest Crollius H."/>
        </authorList>
    </citation>
    <scope>NUCLEOTIDE SEQUENCE [LARGE SCALE GENOMIC DNA]</scope>
</reference>
<feature type="non-terminal residue" evidence="5">
    <location>
        <position position="1"/>
    </location>
</feature>
<dbReference type="PANTHER" id="PTHR16154">
    <property type="entry name" value="NEURABIN"/>
    <property type="match status" value="1"/>
</dbReference>
<evidence type="ECO:0000313" key="5">
    <source>
        <dbReference type="EMBL" id="CAG01994.1"/>
    </source>
</evidence>
<dbReference type="Gene3D" id="1.10.150.50">
    <property type="entry name" value="Transcription Factor, Ets-1"/>
    <property type="match status" value="1"/>
</dbReference>
<gene>
    <name evidence="5" type="ORF">GSTENG00020950001</name>
</gene>
<keyword evidence="1" id="KW-0597">Phosphoprotein</keyword>
<dbReference type="Pfam" id="PF07647">
    <property type="entry name" value="SAM_2"/>
    <property type="match status" value="1"/>
</dbReference>
<dbReference type="GO" id="GO:0051015">
    <property type="term" value="F:actin filament binding"/>
    <property type="evidence" value="ECO:0007669"/>
    <property type="project" value="TreeGrafter"/>
</dbReference>
<dbReference type="OrthoDB" id="445896at2759"/>
<dbReference type="GO" id="GO:0014069">
    <property type="term" value="C:postsynaptic density"/>
    <property type="evidence" value="ECO:0007669"/>
    <property type="project" value="TreeGrafter"/>
</dbReference>
<sequence length="86" mass="9671">VGLWLVSMDMDQYASEFTARGVDGPQLLSLDGEKLKALGVCSHSDRAVLKKKLKEIKKMEEKRLKPEKEKKNKNAALEGEDKNKAK</sequence>
<accession>Q4SBI8</accession>
<feature type="region of interest" description="Disordered" evidence="3">
    <location>
        <begin position="60"/>
        <end position="86"/>
    </location>
</feature>
<evidence type="ECO:0000256" key="1">
    <source>
        <dbReference type="ARBA" id="ARBA00022553"/>
    </source>
</evidence>
<evidence type="ECO:0000256" key="3">
    <source>
        <dbReference type="SAM" id="MobiDB-lite"/>
    </source>
</evidence>
<protein>
    <submittedName>
        <fullName evidence="5">(spotted green pufferfish) hypothetical protein</fullName>
    </submittedName>
</protein>
<dbReference type="GO" id="GO:0005737">
    <property type="term" value="C:cytoplasm"/>
    <property type="evidence" value="ECO:0007669"/>
    <property type="project" value="TreeGrafter"/>
</dbReference>
<dbReference type="PROSITE" id="PS50105">
    <property type="entry name" value="SAM_DOMAIN"/>
    <property type="match status" value="1"/>
</dbReference>
<dbReference type="GO" id="GO:0007015">
    <property type="term" value="P:actin filament organization"/>
    <property type="evidence" value="ECO:0007669"/>
    <property type="project" value="TreeGrafter"/>
</dbReference>
<dbReference type="GO" id="GO:0015629">
    <property type="term" value="C:actin cytoskeleton"/>
    <property type="evidence" value="ECO:0007669"/>
    <property type="project" value="TreeGrafter"/>
</dbReference>
<keyword evidence="2" id="KW-0175">Coiled coil</keyword>
<feature type="domain" description="SAM" evidence="4">
    <location>
        <begin position="1"/>
        <end position="59"/>
    </location>
</feature>
<reference evidence="5" key="2">
    <citation type="submission" date="2004-02" db="EMBL/GenBank/DDBJ databases">
        <authorList>
            <consortium name="Genoscope"/>
            <consortium name="Whitehead Institute Centre for Genome Research"/>
        </authorList>
    </citation>
    <scope>NUCLEOTIDE SEQUENCE</scope>
</reference>
<evidence type="ECO:0000256" key="2">
    <source>
        <dbReference type="ARBA" id="ARBA00023054"/>
    </source>
</evidence>